<sequence length="498" mass="54091">MPTPDSWPRPPPPCLLLALLLGLTGVVAQELQVTQPETSVSVAAGETATLRCTMTSLLPVGPIKWFRGTGPGRELIYDFKGGHFPRVTNASDFTRRDNLDFSIRISNITPADAGAYYCVKFQRGLPGDTEYKSGPGTRLTVSDQPSLSPSLLVVFILGPKVLLSASSASLLLYYRAGPRPSTDRRGSPHFPRAHGARPLQDHSQMQQAPGAAVMPVPVPSFCRLLSSLLLALLLKLTGTSGEEFQVNQPESLLSAKAGDVITLVSNMPALSPAGPVLWIKETGLERKLIYSFNGNQFPRVSQVVSPKANQTDYSIRISNVSPEDTGTYYCVKLIIAFPNMEYVSGPGTYVSVNGTTDEMFKVQQPEMSQTVSTGETLILSCSVPDSFPKGPVLWFKGTGRKRKLIYNFKGGLFPRVKKIGNMAKAGNTDFSIRISEISLADAGIYFCVKFKEGKPDIEYQSGRGTQVFVTGTSNNSAPDTPDRHLLTVRGTKLRKNLL</sequence>
<evidence type="ECO:0000256" key="1">
    <source>
        <dbReference type="ARBA" id="ARBA00023157"/>
    </source>
</evidence>
<organism evidence="6 7">
    <name type="scientific">Vicugna pacos</name>
    <name type="common">Alpaca</name>
    <name type="synonym">Lama pacos</name>
    <dbReference type="NCBI Taxonomy" id="30538"/>
    <lineage>
        <taxon>Eukaryota</taxon>
        <taxon>Metazoa</taxon>
        <taxon>Chordata</taxon>
        <taxon>Craniata</taxon>
        <taxon>Vertebrata</taxon>
        <taxon>Euteleostomi</taxon>
        <taxon>Mammalia</taxon>
        <taxon>Eutheria</taxon>
        <taxon>Laurasiatheria</taxon>
        <taxon>Artiodactyla</taxon>
        <taxon>Tylopoda</taxon>
        <taxon>Camelidae</taxon>
        <taxon>Vicugna</taxon>
    </lineage>
</organism>
<dbReference type="CDD" id="cd16097">
    <property type="entry name" value="IgV_SIRP"/>
    <property type="match status" value="1"/>
</dbReference>
<dbReference type="RefSeq" id="XP_072800739.1">
    <property type="nucleotide sequence ID" value="XM_072944638.1"/>
</dbReference>
<evidence type="ECO:0000313" key="6">
    <source>
        <dbReference type="Proteomes" id="UP001652581"/>
    </source>
</evidence>
<keyword evidence="6" id="KW-1185">Reference proteome</keyword>
<dbReference type="InterPro" id="IPR003599">
    <property type="entry name" value="Ig_sub"/>
</dbReference>
<feature type="domain" description="Ig-like" evidence="5">
    <location>
        <begin position="346"/>
        <end position="447"/>
    </location>
</feature>
<feature type="chain" id="PRO_5046175718" description="Ig-like domain-containing protein" evidence="4">
    <location>
        <begin position="29"/>
        <end position="498"/>
    </location>
</feature>
<protein>
    <recommendedName>
        <fullName evidence="5">Ig-like domain-containing protein</fullName>
    </recommendedName>
</protein>
<dbReference type="Gene3D" id="2.60.40.10">
    <property type="entry name" value="Immunoglobulins"/>
    <property type="match status" value="3"/>
</dbReference>
<dbReference type="Pfam" id="PF07686">
    <property type="entry name" value="V-set"/>
    <property type="match status" value="3"/>
</dbReference>
<feature type="region of interest" description="Disordered" evidence="3">
    <location>
        <begin position="179"/>
        <end position="199"/>
    </location>
</feature>
<feature type="signal peptide" evidence="4">
    <location>
        <begin position="1"/>
        <end position="28"/>
    </location>
</feature>
<dbReference type="PANTHER" id="PTHR19971">
    <property type="entry name" value="SIGNAL-REGULATORY PROTEIN BETA"/>
    <property type="match status" value="1"/>
</dbReference>
<evidence type="ECO:0000256" key="2">
    <source>
        <dbReference type="ARBA" id="ARBA00023180"/>
    </source>
</evidence>
<evidence type="ECO:0000313" key="7">
    <source>
        <dbReference type="RefSeq" id="XP_072800739.1"/>
    </source>
</evidence>
<keyword evidence="2" id="KW-0325">Glycoprotein</keyword>
<dbReference type="InterPro" id="IPR036179">
    <property type="entry name" value="Ig-like_dom_sf"/>
</dbReference>
<dbReference type="InterPro" id="IPR013106">
    <property type="entry name" value="Ig_V-set"/>
</dbReference>
<dbReference type="PROSITE" id="PS50835">
    <property type="entry name" value="IG_LIKE"/>
    <property type="match status" value="3"/>
</dbReference>
<dbReference type="InterPro" id="IPR051755">
    <property type="entry name" value="Ig-like_CS_Receptor"/>
</dbReference>
<dbReference type="InterPro" id="IPR007110">
    <property type="entry name" value="Ig-like_dom"/>
</dbReference>
<dbReference type="SUPFAM" id="SSF48726">
    <property type="entry name" value="Immunoglobulin"/>
    <property type="match status" value="3"/>
</dbReference>
<evidence type="ECO:0000256" key="4">
    <source>
        <dbReference type="SAM" id="SignalP"/>
    </source>
</evidence>
<accession>A0ABM5BWF1</accession>
<dbReference type="Proteomes" id="UP001652581">
    <property type="component" value="Chromosome 19"/>
</dbReference>
<reference evidence="7" key="1">
    <citation type="submission" date="2025-08" db="UniProtKB">
        <authorList>
            <consortium name="RefSeq"/>
        </authorList>
    </citation>
    <scope>IDENTIFICATION</scope>
</reference>
<feature type="domain" description="Ig-like" evidence="5">
    <location>
        <begin position="13"/>
        <end position="118"/>
    </location>
</feature>
<name>A0ABM5BWF1_VICPA</name>
<dbReference type="SMART" id="SM00409">
    <property type="entry name" value="IG"/>
    <property type="match status" value="3"/>
</dbReference>
<evidence type="ECO:0000259" key="5">
    <source>
        <dbReference type="PROSITE" id="PS50835"/>
    </source>
</evidence>
<gene>
    <name evidence="7" type="primary">LOC102535915</name>
</gene>
<feature type="domain" description="Ig-like" evidence="5">
    <location>
        <begin position="242"/>
        <end position="330"/>
    </location>
</feature>
<evidence type="ECO:0000256" key="3">
    <source>
        <dbReference type="SAM" id="MobiDB-lite"/>
    </source>
</evidence>
<dbReference type="GeneID" id="102535915"/>
<proteinExistence type="predicted"/>
<dbReference type="SMART" id="SM00406">
    <property type="entry name" value="IGv"/>
    <property type="match status" value="3"/>
</dbReference>
<keyword evidence="1" id="KW-1015">Disulfide bond</keyword>
<keyword evidence="4" id="KW-0732">Signal</keyword>
<dbReference type="InterPro" id="IPR013783">
    <property type="entry name" value="Ig-like_fold"/>
</dbReference>